<organism evidence="2 3">
    <name type="scientific">Kitasatospora saccharophila</name>
    <dbReference type="NCBI Taxonomy" id="407973"/>
    <lineage>
        <taxon>Bacteria</taxon>
        <taxon>Bacillati</taxon>
        <taxon>Actinomycetota</taxon>
        <taxon>Actinomycetes</taxon>
        <taxon>Kitasatosporales</taxon>
        <taxon>Streptomycetaceae</taxon>
        <taxon>Kitasatospora</taxon>
    </lineage>
</organism>
<sequence>MYRGPALLLADGLEIPVQAELTGNVPEVGLPGWTGMLESGDTRFSAGAVRFGRLRLPGGWEGGFAVMRRLLGVSTVWVRGNDVEASPADWPDATPEQPDAARVRPDAVRTRPDAVRARPGAEGERPATG</sequence>
<protein>
    <submittedName>
        <fullName evidence="2">Uncharacterized protein</fullName>
    </submittedName>
</protein>
<accession>A0ABN2WS44</accession>
<reference evidence="2 3" key="1">
    <citation type="journal article" date="2019" name="Int. J. Syst. Evol. Microbiol.">
        <title>The Global Catalogue of Microorganisms (GCM) 10K type strain sequencing project: providing services to taxonomists for standard genome sequencing and annotation.</title>
        <authorList>
            <consortium name="The Broad Institute Genomics Platform"/>
            <consortium name="The Broad Institute Genome Sequencing Center for Infectious Disease"/>
            <person name="Wu L."/>
            <person name="Ma J."/>
        </authorList>
    </citation>
    <scope>NUCLEOTIDE SEQUENCE [LARGE SCALE GENOMIC DNA]</scope>
    <source>
        <strain evidence="2 3">JCM 14559</strain>
    </source>
</reference>
<dbReference type="EMBL" id="BAAANS010000016">
    <property type="protein sequence ID" value="GAA2097983.1"/>
    <property type="molecule type" value="Genomic_DNA"/>
</dbReference>
<name>A0ABN2WS44_9ACTN</name>
<dbReference type="Proteomes" id="UP001500897">
    <property type="component" value="Unassembled WGS sequence"/>
</dbReference>
<comment type="caution">
    <text evidence="2">The sequence shown here is derived from an EMBL/GenBank/DDBJ whole genome shotgun (WGS) entry which is preliminary data.</text>
</comment>
<evidence type="ECO:0000313" key="2">
    <source>
        <dbReference type="EMBL" id="GAA2097983.1"/>
    </source>
</evidence>
<evidence type="ECO:0000313" key="3">
    <source>
        <dbReference type="Proteomes" id="UP001500897"/>
    </source>
</evidence>
<feature type="compositionally biased region" description="Basic and acidic residues" evidence="1">
    <location>
        <begin position="99"/>
        <end position="129"/>
    </location>
</feature>
<feature type="region of interest" description="Disordered" evidence="1">
    <location>
        <begin position="84"/>
        <end position="129"/>
    </location>
</feature>
<keyword evidence="3" id="KW-1185">Reference proteome</keyword>
<evidence type="ECO:0000256" key="1">
    <source>
        <dbReference type="SAM" id="MobiDB-lite"/>
    </source>
</evidence>
<gene>
    <name evidence="2" type="ORF">GCM10009759_28550</name>
</gene>
<proteinExistence type="predicted"/>